<dbReference type="InterPro" id="IPR005501">
    <property type="entry name" value="LamB/YcsF/PxpA-like"/>
</dbReference>
<gene>
    <name evidence="1" type="primary">pxpA</name>
    <name evidence="2" type="ORF">Q8947_03005</name>
</gene>
<dbReference type="Proteomes" id="UP001232156">
    <property type="component" value="Unassembled WGS sequence"/>
</dbReference>
<organism evidence="2 3">
    <name type="scientific">Yanghanlia caeni</name>
    <dbReference type="NCBI Taxonomy" id="3064283"/>
    <lineage>
        <taxon>Bacteria</taxon>
        <taxon>Pseudomonadati</taxon>
        <taxon>Pseudomonadota</taxon>
        <taxon>Betaproteobacteria</taxon>
        <taxon>Burkholderiales</taxon>
        <taxon>Alcaligenaceae</taxon>
        <taxon>Yanghanlia</taxon>
    </lineage>
</organism>
<dbReference type="NCBIfam" id="NF003816">
    <property type="entry name" value="PRK05406.1-5"/>
    <property type="match status" value="1"/>
</dbReference>
<keyword evidence="1" id="KW-0067">ATP-binding</keyword>
<dbReference type="PANTHER" id="PTHR30292:SF0">
    <property type="entry name" value="5-OXOPROLINASE SUBUNIT A"/>
    <property type="match status" value="1"/>
</dbReference>
<keyword evidence="1" id="KW-0547">Nucleotide-binding</keyword>
<protein>
    <recommendedName>
        <fullName evidence="1">5-oxoprolinase subunit A</fullName>
        <shortName evidence="1">5-OPase subunit A</shortName>
        <ecNumber evidence="1">3.5.2.9</ecNumber>
    </recommendedName>
    <alternativeName>
        <fullName evidence="1">5-oxoprolinase (ATP-hydrolyzing) subunit A</fullName>
    </alternativeName>
</protein>
<proteinExistence type="inferred from homology"/>
<name>A0ABU1D3E8_9BURK</name>
<dbReference type="CDD" id="cd10787">
    <property type="entry name" value="LamB_YcsF_like"/>
    <property type="match status" value="1"/>
</dbReference>
<comment type="catalytic activity">
    <reaction evidence="1">
        <text>5-oxo-L-proline + ATP + 2 H2O = L-glutamate + ADP + phosphate + H(+)</text>
        <dbReference type="Rhea" id="RHEA:10348"/>
        <dbReference type="ChEBI" id="CHEBI:15377"/>
        <dbReference type="ChEBI" id="CHEBI:15378"/>
        <dbReference type="ChEBI" id="CHEBI:29985"/>
        <dbReference type="ChEBI" id="CHEBI:30616"/>
        <dbReference type="ChEBI" id="CHEBI:43474"/>
        <dbReference type="ChEBI" id="CHEBI:58402"/>
        <dbReference type="ChEBI" id="CHEBI:456216"/>
        <dbReference type="EC" id="3.5.2.9"/>
    </reaction>
</comment>
<keyword evidence="3" id="KW-1185">Reference proteome</keyword>
<dbReference type="NCBIfam" id="NF003814">
    <property type="entry name" value="PRK05406.1-3"/>
    <property type="match status" value="1"/>
</dbReference>
<dbReference type="EC" id="3.5.2.9" evidence="1"/>
<dbReference type="InterPro" id="IPR011330">
    <property type="entry name" value="Glyco_hydro/deAcase_b/a-brl"/>
</dbReference>
<dbReference type="GO" id="GO:0017168">
    <property type="term" value="F:5-oxoprolinase (ATP-hydrolyzing) activity"/>
    <property type="evidence" value="ECO:0007669"/>
    <property type="project" value="UniProtKB-EC"/>
</dbReference>
<evidence type="ECO:0000313" key="3">
    <source>
        <dbReference type="Proteomes" id="UP001232156"/>
    </source>
</evidence>
<sequence length="260" mass="27163">MTTLSIDLNCDMGESFGAWSMGHDLEILPLVSSANIACGFHAGDPGTMRKTVAAAIGNGVALGAHPGLPDLMGFGRRNMAITPQQAYDLVVVQVGAMAATAASQGARLHHVKAHGALYNMAVADPSLARALAQAVRDVDASLVFYALASSTMAQIAADVGLTVAHEVFADRTYQPDGSLTPRSQPNAMIEDPEVSIRQVLRMVQEGRVTAVDGSDVEVRADTLCIHGDQPGAVVFAKTIRDAFAAAGIDVRPVTRESLTA</sequence>
<reference evidence="2 3" key="1">
    <citation type="submission" date="2023-08" db="EMBL/GenBank/DDBJ databases">
        <title>Alcaligenaceae gen. nov., a novel taxon isolated from the sludge of Yixing Pesticide Factory.</title>
        <authorList>
            <person name="Ruan L."/>
        </authorList>
    </citation>
    <scope>NUCLEOTIDE SEQUENCE [LARGE SCALE GENOMIC DNA]</scope>
    <source>
        <strain evidence="2 3">LG-2</strain>
    </source>
</reference>
<comment type="similarity">
    <text evidence="1">Belongs to the LamB/PxpA family.</text>
</comment>
<dbReference type="SUPFAM" id="SSF88713">
    <property type="entry name" value="Glycoside hydrolase/deacetylase"/>
    <property type="match status" value="1"/>
</dbReference>
<comment type="function">
    <text evidence="1">Catalyzes the cleavage of 5-oxoproline to form L-glutamate coupled to the hydrolysis of ATP to ADP and inorganic phosphate.</text>
</comment>
<accession>A0ABU1D3E8</accession>
<comment type="caution">
    <text evidence="2">The sequence shown here is derived from an EMBL/GenBank/DDBJ whole genome shotgun (WGS) entry which is preliminary data.</text>
</comment>
<dbReference type="Pfam" id="PF03746">
    <property type="entry name" value="LamB_YcsF"/>
    <property type="match status" value="1"/>
</dbReference>
<keyword evidence="1 2" id="KW-0378">Hydrolase</keyword>
<evidence type="ECO:0000256" key="1">
    <source>
        <dbReference type="HAMAP-Rule" id="MF_00691"/>
    </source>
</evidence>
<dbReference type="RefSeq" id="WP_347286416.1">
    <property type="nucleotide sequence ID" value="NZ_JAUZQE010000004.1"/>
</dbReference>
<comment type="subunit">
    <text evidence="1">Forms a complex composed of PxpA, PxpB and PxpC.</text>
</comment>
<dbReference type="HAMAP" id="MF_00691">
    <property type="entry name" value="PxpA"/>
    <property type="match status" value="1"/>
</dbReference>
<evidence type="ECO:0000313" key="2">
    <source>
        <dbReference type="EMBL" id="MDR4124954.1"/>
    </source>
</evidence>
<dbReference type="Gene3D" id="3.20.20.370">
    <property type="entry name" value="Glycoside hydrolase/deacetylase"/>
    <property type="match status" value="1"/>
</dbReference>
<dbReference type="EMBL" id="JAUZQE010000004">
    <property type="protein sequence ID" value="MDR4124954.1"/>
    <property type="molecule type" value="Genomic_DNA"/>
</dbReference>
<dbReference type="PANTHER" id="PTHR30292">
    <property type="entry name" value="UNCHARACTERIZED PROTEIN YBGL-RELATED"/>
    <property type="match status" value="1"/>
</dbReference>